<dbReference type="Gene3D" id="1.20.5.1700">
    <property type="match status" value="1"/>
</dbReference>
<dbReference type="InterPro" id="IPR033192">
    <property type="entry name" value="ODAD3"/>
</dbReference>
<dbReference type="InterPro" id="IPR049258">
    <property type="entry name" value="ODAD1_CC"/>
</dbReference>
<dbReference type="GO" id="GO:0003341">
    <property type="term" value="P:cilium movement"/>
    <property type="evidence" value="ECO:0007669"/>
    <property type="project" value="InterPro"/>
</dbReference>
<feature type="compositionally biased region" description="Basic and acidic residues" evidence="3">
    <location>
        <begin position="247"/>
        <end position="256"/>
    </location>
</feature>
<keyword evidence="1 2" id="KW-0175">Coiled coil</keyword>
<dbReference type="PANTHER" id="PTHR46518">
    <property type="entry name" value="COILED-COIL DOMAIN-CONTAINING PROTEIN 151"/>
    <property type="match status" value="1"/>
</dbReference>
<dbReference type="EMBL" id="HBGJ01009478">
    <property type="protein sequence ID" value="CAD9247619.1"/>
    <property type="molecule type" value="Transcribed_RNA"/>
</dbReference>
<reference evidence="5" key="1">
    <citation type="submission" date="2021-01" db="EMBL/GenBank/DDBJ databases">
        <authorList>
            <person name="Corre E."/>
            <person name="Pelletier E."/>
            <person name="Niang G."/>
            <person name="Scheremetjew M."/>
            <person name="Finn R."/>
            <person name="Kale V."/>
            <person name="Holt S."/>
            <person name="Cochrane G."/>
            <person name="Meng A."/>
            <person name="Brown T."/>
            <person name="Cohen L."/>
        </authorList>
    </citation>
    <scope>NUCLEOTIDE SEQUENCE</scope>
    <source>
        <strain evidence="5">CCMP2877</strain>
    </source>
</reference>
<evidence type="ECO:0000256" key="3">
    <source>
        <dbReference type="SAM" id="MobiDB-lite"/>
    </source>
</evidence>
<dbReference type="GO" id="GO:0035253">
    <property type="term" value="C:ciliary rootlet"/>
    <property type="evidence" value="ECO:0007669"/>
    <property type="project" value="TreeGrafter"/>
</dbReference>
<feature type="coiled-coil region" evidence="2">
    <location>
        <begin position="10"/>
        <end position="186"/>
    </location>
</feature>
<name>A0A7S1TV28_9STRA</name>
<sequence>MAATMRNRAEKTIDEQMEDLRERMRMLQSDRKANIDILEANKTANREEIRRLREENKEIRRRLANIKRDNDRNEGGAGSGEIAGLQREVNKLRTSHDQLRSSSTNYMSTLNELRDELRAVELESRRPNQEDSPVMRNIRVLENRLDKAMIKYNEAMSIKKTYDQIVKRLQEERVGFDNQISSIERTLAAKNRDYQELLLLSGDANHAREVAQCELERVRKGYEAERKRREQELREKHQVVQMRKQMKERQEKREAMRNSMVSETAGDMSEEAEAVLKASLELNQLAQAQAGAEKAEHQSKIDIFENAFRKIKEATGVSDVNEVIQKIVSQEGTAESLMVLTKENQQKIEKYNETKNDLRRKIEEIKYSGANSGHRRKMVDDREEQVSASATRLERSRLKYERLAKSLISAKAGVEHLQDKLASVRDELNLDAPIDLTDDMVVEVLRQSETALEKMLQRVKAAEEEEVLMSKVSSSRNTDGAADDFAQVTDLEVMHARPFNQRIELPTLEEDFEDDGAMHDEGIPEMEDDELTRDKIKKASMHIMAAQEKKQRRRPRKKRAN</sequence>
<accession>A0A7S1TV28</accession>
<dbReference type="Pfam" id="PF21773">
    <property type="entry name" value="ODAD1_CC"/>
    <property type="match status" value="1"/>
</dbReference>
<feature type="region of interest" description="Disordered" evidence="3">
    <location>
        <begin position="514"/>
        <end position="533"/>
    </location>
</feature>
<proteinExistence type="predicted"/>
<dbReference type="AlphaFoldDB" id="A0A7S1TV28"/>
<dbReference type="GO" id="GO:0036158">
    <property type="term" value="P:outer dynein arm assembly"/>
    <property type="evidence" value="ECO:0007669"/>
    <property type="project" value="InterPro"/>
</dbReference>
<gene>
    <name evidence="5" type="ORF">PPAR1163_LOCUS5977</name>
</gene>
<feature type="coiled-coil region" evidence="2">
    <location>
        <begin position="337"/>
        <end position="368"/>
    </location>
</feature>
<evidence type="ECO:0000313" key="5">
    <source>
        <dbReference type="EMBL" id="CAD9247619.1"/>
    </source>
</evidence>
<feature type="region of interest" description="Disordered" evidence="3">
    <location>
        <begin position="247"/>
        <end position="266"/>
    </location>
</feature>
<evidence type="ECO:0000256" key="1">
    <source>
        <dbReference type="ARBA" id="ARBA00023054"/>
    </source>
</evidence>
<organism evidence="5">
    <name type="scientific">Phaeomonas parva</name>
    <dbReference type="NCBI Taxonomy" id="124430"/>
    <lineage>
        <taxon>Eukaryota</taxon>
        <taxon>Sar</taxon>
        <taxon>Stramenopiles</taxon>
        <taxon>Ochrophyta</taxon>
        <taxon>Pinguiophyceae</taxon>
        <taxon>Pinguiochrysidales</taxon>
        <taxon>Pinguiochrysidaceae</taxon>
        <taxon>Phaeomonas</taxon>
    </lineage>
</organism>
<evidence type="ECO:0000259" key="4">
    <source>
        <dbReference type="Pfam" id="PF21773"/>
    </source>
</evidence>
<evidence type="ECO:0000256" key="2">
    <source>
        <dbReference type="SAM" id="Coils"/>
    </source>
</evidence>
<dbReference type="GO" id="GO:0036064">
    <property type="term" value="C:ciliary basal body"/>
    <property type="evidence" value="ECO:0007669"/>
    <property type="project" value="TreeGrafter"/>
</dbReference>
<dbReference type="PANTHER" id="PTHR46518:SF1">
    <property type="entry name" value="OUTER DYNEIN ARM-DOCKING COMPLEX SUBUNIT 3"/>
    <property type="match status" value="1"/>
</dbReference>
<feature type="domain" description="ODAD1 central coiled coil region" evidence="4">
    <location>
        <begin position="136"/>
        <end position="422"/>
    </location>
</feature>
<protein>
    <recommendedName>
        <fullName evidence="4">ODAD1 central coiled coil region domain-containing protein</fullName>
    </recommendedName>
</protein>
<dbReference type="GO" id="GO:0097542">
    <property type="term" value="C:ciliary tip"/>
    <property type="evidence" value="ECO:0007669"/>
    <property type="project" value="TreeGrafter"/>
</dbReference>